<evidence type="ECO:0000313" key="3">
    <source>
        <dbReference type="Proteomes" id="UP001595583"/>
    </source>
</evidence>
<proteinExistence type="predicted"/>
<dbReference type="Proteomes" id="UP001595583">
    <property type="component" value="Unassembled WGS sequence"/>
</dbReference>
<evidence type="ECO:0000256" key="1">
    <source>
        <dbReference type="SAM" id="MobiDB-lite"/>
    </source>
</evidence>
<feature type="region of interest" description="Disordered" evidence="1">
    <location>
        <begin position="1"/>
        <end position="30"/>
    </location>
</feature>
<sequence length="178" mass="19352">MKKINTGRTKSTPTPTHANDNRPTATTQTVRVGGKRVRLVTRDGKVTVQQAPMLEEDMQAAMCQALRKMPDYGTRFLFAGDMNAERRGHKARTKALKTGMTAGEPDMRIYGEGGRLLLIENKVGHSPLTASQSVRHPALAAIGHPVTVIRATTPEDAAAQAVELVRGWLDKNKSQKAA</sequence>
<gene>
    <name evidence="2" type="ORF">ACFOHJ_11610</name>
</gene>
<protein>
    <submittedName>
        <fullName evidence="2">VRR-NUC domain-containing protein</fullName>
    </submittedName>
</protein>
<name>A0ABV7KCY7_9HYPH</name>
<dbReference type="InterPro" id="IPR011856">
    <property type="entry name" value="tRNA_endonuc-like_dom_sf"/>
</dbReference>
<keyword evidence="3" id="KW-1185">Reference proteome</keyword>
<dbReference type="RefSeq" id="WP_378220664.1">
    <property type="nucleotide sequence ID" value="NZ_JBHRTK010000012.1"/>
</dbReference>
<accession>A0ABV7KCY7</accession>
<evidence type="ECO:0000313" key="2">
    <source>
        <dbReference type="EMBL" id="MFC3206861.1"/>
    </source>
</evidence>
<organism evidence="2 3">
    <name type="scientific">Aquamicrobium soli</name>
    <dbReference type="NCBI Taxonomy" id="1811518"/>
    <lineage>
        <taxon>Bacteria</taxon>
        <taxon>Pseudomonadati</taxon>
        <taxon>Pseudomonadota</taxon>
        <taxon>Alphaproteobacteria</taxon>
        <taxon>Hyphomicrobiales</taxon>
        <taxon>Phyllobacteriaceae</taxon>
        <taxon>Aquamicrobium</taxon>
    </lineage>
</organism>
<reference evidence="3" key="1">
    <citation type="journal article" date="2019" name="Int. J. Syst. Evol. Microbiol.">
        <title>The Global Catalogue of Microorganisms (GCM) 10K type strain sequencing project: providing services to taxonomists for standard genome sequencing and annotation.</title>
        <authorList>
            <consortium name="The Broad Institute Genomics Platform"/>
            <consortium name="The Broad Institute Genome Sequencing Center for Infectious Disease"/>
            <person name="Wu L."/>
            <person name="Ma J."/>
        </authorList>
    </citation>
    <scope>NUCLEOTIDE SEQUENCE [LARGE SCALE GENOMIC DNA]</scope>
    <source>
        <strain evidence="3">KCTC 52165</strain>
    </source>
</reference>
<dbReference type="Gene3D" id="3.40.1350.10">
    <property type="match status" value="1"/>
</dbReference>
<comment type="caution">
    <text evidence="2">The sequence shown here is derived from an EMBL/GenBank/DDBJ whole genome shotgun (WGS) entry which is preliminary data.</text>
</comment>
<dbReference type="EMBL" id="JBHRTK010000012">
    <property type="protein sequence ID" value="MFC3206861.1"/>
    <property type="molecule type" value="Genomic_DNA"/>
</dbReference>